<evidence type="ECO:0000259" key="3">
    <source>
        <dbReference type="PROSITE" id="PS51462"/>
    </source>
</evidence>
<keyword evidence="5" id="KW-1185">Reference proteome</keyword>
<dbReference type="PROSITE" id="PS00893">
    <property type="entry name" value="NUDIX_BOX"/>
    <property type="match status" value="1"/>
</dbReference>
<evidence type="ECO:0000313" key="5">
    <source>
        <dbReference type="Proteomes" id="UP000295375"/>
    </source>
</evidence>
<dbReference type="PANTHER" id="PTHR43222:SF11">
    <property type="entry name" value="PHOSPHATASE NUDJ"/>
    <property type="match status" value="1"/>
</dbReference>
<gene>
    <name evidence="4" type="ORF">EV696_11955</name>
</gene>
<name>A0A4V3D6X2_9GAMM</name>
<dbReference type="PROSITE" id="PS51462">
    <property type="entry name" value="NUDIX"/>
    <property type="match status" value="1"/>
</dbReference>
<sequence>MGWTLTVAAVIRHGNRYLVVEERDKTTLKPVLNQPAGHVDPGESAIDAVIRETWEEAGVRFTPSHIIGLYPLMAKNGKDYLRICFAGEAADIENARPQDTDIFACHLKTIAEIEAFGPRSSLVLECIADFERGLQAPLSLLRSIQNDR</sequence>
<comment type="cofactor">
    <cofactor evidence="1">
        <name>Mg(2+)</name>
        <dbReference type="ChEBI" id="CHEBI:18420"/>
    </cofactor>
</comment>
<dbReference type="Gene3D" id="3.90.79.10">
    <property type="entry name" value="Nucleoside Triphosphate Pyrophosphohydrolase"/>
    <property type="match status" value="1"/>
</dbReference>
<dbReference type="InterPro" id="IPR015797">
    <property type="entry name" value="NUDIX_hydrolase-like_dom_sf"/>
</dbReference>
<dbReference type="InterPro" id="IPR020084">
    <property type="entry name" value="NUDIX_hydrolase_CS"/>
</dbReference>
<evidence type="ECO:0000313" key="4">
    <source>
        <dbReference type="EMBL" id="TDQ45587.1"/>
    </source>
</evidence>
<keyword evidence="2" id="KW-0378">Hydrolase</keyword>
<dbReference type="AlphaFoldDB" id="A0A4V3D6X2"/>
<dbReference type="PANTHER" id="PTHR43222">
    <property type="entry name" value="NUDIX HYDROLASE 23"/>
    <property type="match status" value="1"/>
</dbReference>
<organism evidence="4 5">
    <name type="scientific">Permianibacter aggregans</name>
    <dbReference type="NCBI Taxonomy" id="1510150"/>
    <lineage>
        <taxon>Bacteria</taxon>
        <taxon>Pseudomonadati</taxon>
        <taxon>Pseudomonadota</taxon>
        <taxon>Gammaproteobacteria</taxon>
        <taxon>Pseudomonadales</taxon>
        <taxon>Pseudomonadaceae</taxon>
        <taxon>Permianibacter</taxon>
    </lineage>
</organism>
<dbReference type="EMBL" id="SNYM01000019">
    <property type="protein sequence ID" value="TDQ45587.1"/>
    <property type="molecule type" value="Genomic_DNA"/>
</dbReference>
<evidence type="ECO:0000256" key="2">
    <source>
        <dbReference type="ARBA" id="ARBA00022801"/>
    </source>
</evidence>
<dbReference type="OrthoDB" id="8594221at2"/>
<dbReference type="SUPFAM" id="SSF55811">
    <property type="entry name" value="Nudix"/>
    <property type="match status" value="1"/>
</dbReference>
<protein>
    <submittedName>
        <fullName evidence="4">Phosphatase NudJ</fullName>
    </submittedName>
</protein>
<dbReference type="RefSeq" id="WP_133592661.1">
    <property type="nucleotide sequence ID" value="NZ_CP037953.1"/>
</dbReference>
<dbReference type="Proteomes" id="UP000295375">
    <property type="component" value="Unassembled WGS sequence"/>
</dbReference>
<proteinExistence type="predicted"/>
<dbReference type="InterPro" id="IPR000086">
    <property type="entry name" value="NUDIX_hydrolase_dom"/>
</dbReference>
<reference evidence="4 5" key="1">
    <citation type="submission" date="2019-03" db="EMBL/GenBank/DDBJ databases">
        <title>Genomic Encyclopedia of Type Strains, Phase IV (KMG-IV): sequencing the most valuable type-strain genomes for metagenomic binning, comparative biology and taxonomic classification.</title>
        <authorList>
            <person name="Goeker M."/>
        </authorList>
    </citation>
    <scope>NUCLEOTIDE SEQUENCE [LARGE SCALE GENOMIC DNA]</scope>
    <source>
        <strain evidence="4 5">DSM 103792</strain>
    </source>
</reference>
<comment type="caution">
    <text evidence="4">The sequence shown here is derived from an EMBL/GenBank/DDBJ whole genome shotgun (WGS) entry which is preliminary data.</text>
</comment>
<evidence type="ECO:0000256" key="1">
    <source>
        <dbReference type="ARBA" id="ARBA00001946"/>
    </source>
</evidence>
<accession>A0A4V3D6X2</accession>
<feature type="domain" description="Nudix hydrolase" evidence="3">
    <location>
        <begin position="2"/>
        <end position="131"/>
    </location>
</feature>
<dbReference type="GO" id="GO:0016787">
    <property type="term" value="F:hydrolase activity"/>
    <property type="evidence" value="ECO:0007669"/>
    <property type="project" value="UniProtKB-KW"/>
</dbReference>
<dbReference type="Pfam" id="PF00293">
    <property type="entry name" value="NUDIX"/>
    <property type="match status" value="1"/>
</dbReference>